<name>A0A918PSN0_9ACTN</name>
<sequence>MHNGPQADSGSPYPRGGYRLSLKEALPRKAAVHGGDDDADNTDIEDGDGQGGSGSPGH</sequence>
<keyword evidence="3" id="KW-1185">Reference proteome</keyword>
<proteinExistence type="predicted"/>
<dbReference type="EMBL" id="BMWG01000002">
    <property type="protein sequence ID" value="GGZ21577.1"/>
    <property type="molecule type" value="Genomic_DNA"/>
</dbReference>
<reference evidence="2" key="1">
    <citation type="journal article" date="2014" name="Int. J. Syst. Evol. Microbiol.">
        <title>Complete genome sequence of Corynebacterium casei LMG S-19264T (=DSM 44701T), isolated from a smear-ripened cheese.</title>
        <authorList>
            <consortium name="US DOE Joint Genome Institute (JGI-PGF)"/>
            <person name="Walter F."/>
            <person name="Albersmeier A."/>
            <person name="Kalinowski J."/>
            <person name="Ruckert C."/>
        </authorList>
    </citation>
    <scope>NUCLEOTIDE SEQUENCE</scope>
    <source>
        <strain evidence="2">JCM 4988</strain>
    </source>
</reference>
<feature type="region of interest" description="Disordered" evidence="1">
    <location>
        <begin position="1"/>
        <end position="58"/>
    </location>
</feature>
<feature type="compositionally biased region" description="Gly residues" evidence="1">
    <location>
        <begin position="49"/>
        <end position="58"/>
    </location>
</feature>
<organism evidence="2 3">
    <name type="scientific">Streptomyces inusitatus</name>
    <dbReference type="NCBI Taxonomy" id="68221"/>
    <lineage>
        <taxon>Bacteria</taxon>
        <taxon>Bacillati</taxon>
        <taxon>Actinomycetota</taxon>
        <taxon>Actinomycetes</taxon>
        <taxon>Kitasatosporales</taxon>
        <taxon>Streptomycetaceae</taxon>
        <taxon>Streptomyces</taxon>
    </lineage>
</organism>
<accession>A0A918PSN0</accession>
<evidence type="ECO:0000256" key="1">
    <source>
        <dbReference type="SAM" id="MobiDB-lite"/>
    </source>
</evidence>
<evidence type="ECO:0000313" key="2">
    <source>
        <dbReference type="EMBL" id="GGZ21577.1"/>
    </source>
</evidence>
<feature type="compositionally biased region" description="Acidic residues" evidence="1">
    <location>
        <begin position="37"/>
        <end position="48"/>
    </location>
</feature>
<comment type="caution">
    <text evidence="2">The sequence shown here is derived from an EMBL/GenBank/DDBJ whole genome shotgun (WGS) entry which is preliminary data.</text>
</comment>
<dbReference type="Proteomes" id="UP000630936">
    <property type="component" value="Unassembled WGS sequence"/>
</dbReference>
<gene>
    <name evidence="2" type="ORF">GCM10010387_13330</name>
</gene>
<dbReference type="AlphaFoldDB" id="A0A918PSN0"/>
<protein>
    <submittedName>
        <fullName evidence="2">Uncharacterized protein</fullName>
    </submittedName>
</protein>
<evidence type="ECO:0000313" key="3">
    <source>
        <dbReference type="Proteomes" id="UP000630936"/>
    </source>
</evidence>
<reference evidence="2" key="2">
    <citation type="submission" date="2020-09" db="EMBL/GenBank/DDBJ databases">
        <authorList>
            <person name="Sun Q."/>
            <person name="Ohkuma M."/>
        </authorList>
    </citation>
    <scope>NUCLEOTIDE SEQUENCE</scope>
    <source>
        <strain evidence="2">JCM 4988</strain>
    </source>
</reference>